<name>U7QFF9_9CYAN</name>
<dbReference type="Pfam" id="PF05019">
    <property type="entry name" value="Coq4"/>
    <property type="match status" value="1"/>
</dbReference>
<dbReference type="Proteomes" id="UP000017127">
    <property type="component" value="Unassembled WGS sequence"/>
</dbReference>
<keyword evidence="2" id="KW-1185">Reference proteome</keyword>
<sequence length="204" mass="23493">MRIKIKPFIHVLKIAKNTDYLGDVAILKAEAFGVKLNHKFESKMQSVVGYHPKIDLEKLIQLPPQTLGYQYAEHIKSNHLQPFEISQYVSKIAENNVFSLRYSITHDIFHVLLGFDTSYAGEIGVLAFAAEQNYSPSLKLSLRIARLLYPILAPQQIPQIFQNLRRGRELGNLAQFLLNYRFEENWERPLTEIKAELGLIKKLS</sequence>
<dbReference type="PANTHER" id="PTHR12922:SF7">
    <property type="entry name" value="UBIQUINONE BIOSYNTHESIS PROTEIN COQ4 HOMOLOG, MITOCHONDRIAL"/>
    <property type="match status" value="1"/>
</dbReference>
<evidence type="ECO:0000313" key="2">
    <source>
        <dbReference type="Proteomes" id="UP000017127"/>
    </source>
</evidence>
<gene>
    <name evidence="1" type="ORF">M595_4016</name>
</gene>
<proteinExistence type="predicted"/>
<organism evidence="1 2">
    <name type="scientific">Lyngbya aestuarii BL J</name>
    <dbReference type="NCBI Taxonomy" id="1348334"/>
    <lineage>
        <taxon>Bacteria</taxon>
        <taxon>Bacillati</taxon>
        <taxon>Cyanobacteriota</taxon>
        <taxon>Cyanophyceae</taxon>
        <taxon>Oscillatoriophycideae</taxon>
        <taxon>Oscillatoriales</taxon>
        <taxon>Microcoleaceae</taxon>
        <taxon>Lyngbya</taxon>
    </lineage>
</organism>
<keyword evidence="1" id="KW-0830">Ubiquinone</keyword>
<dbReference type="AlphaFoldDB" id="U7QFF9"/>
<reference evidence="1 2" key="1">
    <citation type="journal article" date="2013" name="Front. Microbiol.">
        <title>Comparative genomic analyses of the cyanobacterium, Lyngbya aestuarii BL J, a powerful hydrogen producer.</title>
        <authorList>
            <person name="Kothari A."/>
            <person name="Vaughn M."/>
            <person name="Garcia-Pichel F."/>
        </authorList>
    </citation>
    <scope>NUCLEOTIDE SEQUENCE [LARGE SCALE GENOMIC DNA]</scope>
    <source>
        <strain evidence="1 2">BL J</strain>
    </source>
</reference>
<dbReference type="PATRIC" id="fig|1348334.3.peg.3883"/>
<dbReference type="EMBL" id="AUZM01000044">
    <property type="protein sequence ID" value="ERT05987.1"/>
    <property type="molecule type" value="Genomic_DNA"/>
</dbReference>
<dbReference type="RefSeq" id="WP_023067737.1">
    <property type="nucleotide sequence ID" value="NZ_AUZM01000044.1"/>
</dbReference>
<evidence type="ECO:0000313" key="1">
    <source>
        <dbReference type="EMBL" id="ERT05987.1"/>
    </source>
</evidence>
<accession>U7QFF9</accession>
<dbReference type="GO" id="GO:0006744">
    <property type="term" value="P:ubiquinone biosynthetic process"/>
    <property type="evidence" value="ECO:0007669"/>
    <property type="project" value="InterPro"/>
</dbReference>
<dbReference type="InterPro" id="IPR007715">
    <property type="entry name" value="Coq4"/>
</dbReference>
<comment type="caution">
    <text evidence="1">The sequence shown here is derived from an EMBL/GenBank/DDBJ whole genome shotgun (WGS) entry which is preliminary data.</text>
</comment>
<dbReference type="OrthoDB" id="5720816at2"/>
<protein>
    <submittedName>
        <fullName evidence="1">Coenzyme Q (Ubiquinone) biosynthesis Coq4 family protein</fullName>
    </submittedName>
</protein>
<dbReference type="PANTHER" id="PTHR12922">
    <property type="entry name" value="UBIQUINONE BIOSYNTHESIS PROTEIN"/>
    <property type="match status" value="1"/>
</dbReference>